<sequence>MPLWIPITLAAAAVQTWRFFLQKQLKTAGLSTGAASFARFVFAAPLAIGLTLAVLTTTGADMPGLPPTFWAYGAVGGFCQVVATMATVALFARRNFAVGIAFTKSETLMVAGFSLLILGEGVSNAAIAAMAIGVVAVVLLSLPKNAGLRLDGPSAGLGLLAGGCFAMSAIGYRGATLALGDAPYFLRAAVALAAVTTMQSLGMAVWLRWREPGALQAVARAWRVTAAVGVTGMLGSLGWFTAFTLQNAAIVRAVGQVELIFSILVSAILLSEMPNRRELLGIALLAASVVGVILSG</sequence>
<feature type="transmembrane region" description="Helical" evidence="1">
    <location>
        <begin position="69"/>
        <end position="92"/>
    </location>
</feature>
<feature type="transmembrane region" description="Helical" evidence="1">
    <location>
        <begin position="112"/>
        <end position="142"/>
    </location>
</feature>
<gene>
    <name evidence="2" type="ORF">ACMU_11585</name>
</gene>
<keyword evidence="1" id="KW-0812">Transmembrane</keyword>
<proteinExistence type="predicted"/>
<keyword evidence="1" id="KW-0472">Membrane</keyword>
<accession>A0A037ZFT1</accession>
<evidence type="ECO:0000313" key="3">
    <source>
        <dbReference type="Proteomes" id="UP000026249"/>
    </source>
</evidence>
<feature type="transmembrane region" description="Helical" evidence="1">
    <location>
        <begin position="154"/>
        <end position="172"/>
    </location>
</feature>
<dbReference type="EMBL" id="JFKE01000004">
    <property type="protein sequence ID" value="KAJ55330.1"/>
    <property type="molecule type" value="Genomic_DNA"/>
</dbReference>
<dbReference type="SUPFAM" id="SSF103481">
    <property type="entry name" value="Multidrug resistance efflux transporter EmrE"/>
    <property type="match status" value="2"/>
</dbReference>
<comment type="caution">
    <text evidence="2">The sequence shown here is derived from an EMBL/GenBank/DDBJ whole genome shotgun (WGS) entry which is preliminary data.</text>
</comment>
<keyword evidence="1" id="KW-1133">Transmembrane helix</keyword>
<feature type="transmembrane region" description="Helical" evidence="1">
    <location>
        <begin position="184"/>
        <end position="209"/>
    </location>
</feature>
<dbReference type="STRING" id="1454373.ACMU_11585"/>
<dbReference type="RefSeq" id="WP_035259058.1">
    <property type="nucleotide sequence ID" value="NZ_JFKE01000004.1"/>
</dbReference>
<organism evidence="2 3">
    <name type="scientific">Actibacterium mucosum KCTC 23349</name>
    <dbReference type="NCBI Taxonomy" id="1454373"/>
    <lineage>
        <taxon>Bacteria</taxon>
        <taxon>Pseudomonadati</taxon>
        <taxon>Pseudomonadota</taxon>
        <taxon>Alphaproteobacteria</taxon>
        <taxon>Rhodobacterales</taxon>
        <taxon>Roseobacteraceae</taxon>
        <taxon>Actibacterium</taxon>
    </lineage>
</organism>
<keyword evidence="3" id="KW-1185">Reference proteome</keyword>
<feature type="transmembrane region" description="Helical" evidence="1">
    <location>
        <begin position="34"/>
        <end position="57"/>
    </location>
</feature>
<evidence type="ECO:0000256" key="1">
    <source>
        <dbReference type="SAM" id="Phobius"/>
    </source>
</evidence>
<protein>
    <submittedName>
        <fullName evidence="2">Membrane protein</fullName>
    </submittedName>
</protein>
<dbReference type="InterPro" id="IPR037185">
    <property type="entry name" value="EmrE-like"/>
</dbReference>
<feature type="transmembrane region" description="Helical" evidence="1">
    <location>
        <begin position="221"/>
        <end position="243"/>
    </location>
</feature>
<feature type="transmembrane region" description="Helical" evidence="1">
    <location>
        <begin position="279"/>
        <end position="295"/>
    </location>
</feature>
<dbReference type="Proteomes" id="UP000026249">
    <property type="component" value="Unassembled WGS sequence"/>
</dbReference>
<reference evidence="2 3" key="1">
    <citation type="submission" date="2014-03" db="EMBL/GenBank/DDBJ databases">
        <title>Draft Genome Sequence of Actibacterium mucosum KCTC 23349, a Marine Alphaproteobacterium with Complex Ionic Requirements Isolated from Mediterranean Seawater at Malvarrosa Beach, Valencia, Spain.</title>
        <authorList>
            <person name="Arahal D.R."/>
            <person name="Shao Z."/>
            <person name="Lai Q."/>
            <person name="Pujalte M.J."/>
        </authorList>
    </citation>
    <scope>NUCLEOTIDE SEQUENCE [LARGE SCALE GENOMIC DNA]</scope>
    <source>
        <strain evidence="2 3">KCTC 23349</strain>
    </source>
</reference>
<feature type="transmembrane region" description="Helical" evidence="1">
    <location>
        <begin position="249"/>
        <end position="270"/>
    </location>
</feature>
<name>A0A037ZFT1_9RHOB</name>
<dbReference type="OrthoDB" id="5243804at2"/>
<dbReference type="AlphaFoldDB" id="A0A037ZFT1"/>
<evidence type="ECO:0000313" key="2">
    <source>
        <dbReference type="EMBL" id="KAJ55330.1"/>
    </source>
</evidence>